<dbReference type="GeneID" id="11537975"/>
<dbReference type="Pfam" id="PF05396">
    <property type="entry name" value="Phage_T7_Capsid"/>
    <property type="match status" value="1"/>
</dbReference>
<evidence type="ECO:0000256" key="1">
    <source>
        <dbReference type="SAM" id="MobiDB-lite"/>
    </source>
</evidence>
<feature type="region of interest" description="Disordered" evidence="1">
    <location>
        <begin position="1"/>
        <end position="29"/>
    </location>
</feature>
<evidence type="ECO:0000313" key="3">
    <source>
        <dbReference type="Proteomes" id="UP000006536"/>
    </source>
</evidence>
<accession>E3SQM5</accession>
<name>E3SQM5_9CAUD</name>
<dbReference type="RefSeq" id="YP_005087377.1">
    <property type="nucleotide sequence ID" value="NC_016656.1"/>
</dbReference>
<dbReference type="KEGG" id="vg:11537975"/>
<dbReference type="GO" id="GO:0019069">
    <property type="term" value="P:viral capsid assembly"/>
    <property type="evidence" value="ECO:0007669"/>
    <property type="project" value="InterPro"/>
</dbReference>
<gene>
    <name evidence="2" type="ORF">CYLG_00043</name>
</gene>
<organism evidence="2 3">
    <name type="scientific">Cyanophage P-SSP2</name>
    <dbReference type="NCBI Taxonomy" id="444876"/>
    <lineage>
        <taxon>Viruses</taxon>
        <taxon>Duplodnaviria</taxon>
        <taxon>Heunggongvirae</taxon>
        <taxon>Uroviricota</taxon>
        <taxon>Caudoviricetes</taxon>
        <taxon>Autographivirales</taxon>
        <taxon>Sechaudvirinae</taxon>
        <taxon>Tritonvirus</taxon>
        <taxon>Tritonvirus PSSP2</taxon>
    </lineage>
</organism>
<evidence type="ECO:0000313" key="2">
    <source>
        <dbReference type="EMBL" id="ADP00243.1"/>
    </source>
</evidence>
<reference evidence="2 3" key="1">
    <citation type="submission" date="2009-10" db="EMBL/GenBank/DDBJ databases">
        <title>The Genome Sequence of Cyanophage P-SSP2.</title>
        <authorList>
            <consortium name="The Broad Institute Genome Sequencing Platform"/>
            <person name="Henn M.R."/>
            <person name="Sullivan M.S."/>
            <person name="Osburne M.S."/>
            <person name="Levin J."/>
            <person name="Malboeuf C."/>
            <person name="Casali M."/>
            <person name="Russ C."/>
            <person name="Lennon N."/>
            <person name="Erlich R."/>
            <person name="Young S.K."/>
            <person name="Koehrsen M."/>
            <person name="Yandava C."/>
            <person name="Zeng Q."/>
            <person name="Alvarado L."/>
            <person name="Anderson S."/>
            <person name="Berlin A."/>
            <person name="Borenstein D."/>
            <person name="Chen Z."/>
            <person name="Engels R."/>
            <person name="Freedman E."/>
            <person name="Gellesch M."/>
            <person name="Goldberg J."/>
            <person name="Green L."/>
            <person name="Griggs A."/>
            <person name="Gujja S."/>
            <person name="Heiman D."/>
            <person name="Hepburn T."/>
            <person name="Howarth C."/>
            <person name="Jen D."/>
            <person name="Larson L."/>
            <person name="Lewis B."/>
            <person name="Mehta T."/>
            <person name="Park D."/>
            <person name="Pearson M."/>
            <person name="Roberts A."/>
            <person name="Ryan E."/>
            <person name="Saif S."/>
            <person name="Shea T."/>
            <person name="Shenoy N."/>
            <person name="Sisk P."/>
            <person name="Stolte C."/>
            <person name="Sykes S."/>
            <person name="Walk T."/>
            <person name="White J."/>
            <person name="Yu Q."/>
            <person name="Coleman M.L."/>
            <person name="Huang K.H."/>
            <person name="Weigele P.R."/>
            <person name="DeFrancesco A.S."/>
            <person name="Kern S.E."/>
            <person name="Thompson L.R."/>
            <person name="Fu R."/>
            <person name="Hombeck B."/>
            <person name="Chisholm S.W."/>
            <person name="Haas B."/>
            <person name="Nusbaum C."/>
            <person name="Galagan J."/>
            <person name="Birren B."/>
        </authorList>
    </citation>
    <scope>NUCLEOTIDE SEQUENCE [LARGE SCALE GENOMIC DNA]</scope>
    <source>
        <strain evidence="2">Syn26</strain>
    </source>
</reference>
<dbReference type="EMBL" id="GU071107">
    <property type="protein sequence ID" value="ADP00243.1"/>
    <property type="molecule type" value="Genomic_DNA"/>
</dbReference>
<feature type="region of interest" description="Disordered" evidence="1">
    <location>
        <begin position="59"/>
        <end position="89"/>
    </location>
</feature>
<dbReference type="Proteomes" id="UP000006536">
    <property type="component" value="Segment"/>
</dbReference>
<dbReference type="OrthoDB" id="22192at10239"/>
<proteinExistence type="predicted"/>
<feature type="compositionally biased region" description="Acidic residues" evidence="1">
    <location>
        <begin position="72"/>
        <end position="86"/>
    </location>
</feature>
<protein>
    <submittedName>
        <fullName evidence="2">Capsid assembly protein</fullName>
    </submittedName>
</protein>
<dbReference type="InterPro" id="IPR008768">
    <property type="entry name" value="Gp9-like"/>
</dbReference>
<feature type="compositionally biased region" description="Basic and acidic residues" evidence="1">
    <location>
        <begin position="59"/>
        <end position="71"/>
    </location>
</feature>
<sequence>MADTLTIKQDDQSTDVENLTTEEQDSLQVGEEMAKEQGELLAGKYKNAEDLEKAYVELQKKLGDKEEPEATKDEEEVTDTKDEPEEKGEAYSLIESASDEYYQNGESLSPETLEKFKGMSSQDLVEGYMQMVKDNPQTNQPEIDVTTAEINKIQNSVGGETQYNNLVSWAGQNLPENEIKAFDDLVGTGNAAAIQLGVDALKSRYEAVNGYEGRRLTGKAADTSGDVFRSQAQLVEAMSDPRYDRDPAYRQDVVAKLERSDIDF</sequence>
<keyword evidence="3" id="KW-1185">Reference proteome</keyword>